<dbReference type="EMBL" id="JANGCH010000005">
    <property type="protein sequence ID" value="MCQ5121606.1"/>
    <property type="molecule type" value="Genomic_DNA"/>
</dbReference>
<reference evidence="7 8" key="1">
    <citation type="submission" date="2022-06" db="EMBL/GenBank/DDBJ databases">
        <title>Isolation of gut microbiota from human fecal samples.</title>
        <authorList>
            <person name="Pamer E.G."/>
            <person name="Barat B."/>
            <person name="Waligurski E."/>
            <person name="Medina S."/>
            <person name="Paddock L."/>
            <person name="Mostad J."/>
        </authorList>
    </citation>
    <scope>NUCLEOTIDE SEQUENCE [LARGE SCALE GENOMIC DNA]</scope>
    <source>
        <strain evidence="7 8">DFI.6.1</strain>
    </source>
</reference>
<accession>A0ABT1SK59</accession>
<dbReference type="PANTHER" id="PTHR37422">
    <property type="entry name" value="TEICHURONIC ACID BIOSYNTHESIS PROTEIN TUAE"/>
    <property type="match status" value="1"/>
</dbReference>
<proteinExistence type="predicted"/>
<evidence type="ECO:0000256" key="5">
    <source>
        <dbReference type="SAM" id="Phobius"/>
    </source>
</evidence>
<feature type="transmembrane region" description="Helical" evidence="5">
    <location>
        <begin position="21"/>
        <end position="48"/>
    </location>
</feature>
<evidence type="ECO:0000313" key="8">
    <source>
        <dbReference type="Proteomes" id="UP001524435"/>
    </source>
</evidence>
<dbReference type="InterPro" id="IPR007016">
    <property type="entry name" value="O-antigen_ligase-rel_domated"/>
</dbReference>
<gene>
    <name evidence="7" type="ORF">NE663_04945</name>
</gene>
<keyword evidence="3 5" id="KW-1133">Transmembrane helix</keyword>
<sequence>MLQELSNVKKELQGLSGEDKVIVWTLISMFLPFFVTVPAVIFAFFYMIKEGRLQTVMKKTPFGYTIAFFLVLTLVVSLCYRNWWGVGLGILLGMVIMVLMYYRTLVNHAMFDLIVRIAVFLMCLCAVYALFEYAYRIIVMLDWDIMALPIPSKRQYRIRVGFFNANYYAMMIEFTILLCFYKIQGKGSKASKLYYLCAMLLQAFILYLTGSRTGMVAAVGGIGIMILFLMNKYVIAAFTSGCGALIVFFATKPQLFPRVTFLERNFQARFAIWEGAWRCFQAHPLFGQGSFTYYFNYLQSIDTPHEMYKTQHAHNLLLDPLASFGIIGSFLVLLYLAGFLKQAWLLFRAKTDKGLVALVAATLAVTLLHGVFDYTIFWVQTAMFFFFLLGAMAMYFPQTQIRMQMN</sequence>
<keyword evidence="2 5" id="KW-0812">Transmembrane</keyword>
<keyword evidence="8" id="KW-1185">Reference proteome</keyword>
<feature type="transmembrane region" description="Helical" evidence="5">
    <location>
        <begin position="83"/>
        <end position="102"/>
    </location>
</feature>
<comment type="caution">
    <text evidence="7">The sequence shown here is derived from an EMBL/GenBank/DDBJ whole genome shotgun (WGS) entry which is preliminary data.</text>
</comment>
<evidence type="ECO:0000256" key="2">
    <source>
        <dbReference type="ARBA" id="ARBA00022692"/>
    </source>
</evidence>
<evidence type="ECO:0000313" key="7">
    <source>
        <dbReference type="EMBL" id="MCQ5121606.1"/>
    </source>
</evidence>
<dbReference type="GO" id="GO:0016874">
    <property type="term" value="F:ligase activity"/>
    <property type="evidence" value="ECO:0007669"/>
    <property type="project" value="UniProtKB-KW"/>
</dbReference>
<name>A0ABT1SK59_9FIRM</name>
<organism evidence="7 8">
    <name type="scientific">Massilicoli timonensis</name>
    <dbReference type="NCBI Taxonomy" id="2015901"/>
    <lineage>
        <taxon>Bacteria</taxon>
        <taxon>Bacillati</taxon>
        <taxon>Bacillota</taxon>
        <taxon>Erysipelotrichia</taxon>
        <taxon>Erysipelotrichales</taxon>
        <taxon>Erysipelotrichaceae</taxon>
        <taxon>Massilicoli</taxon>
    </lineage>
</organism>
<feature type="transmembrane region" description="Helical" evidence="5">
    <location>
        <begin position="60"/>
        <end position="77"/>
    </location>
</feature>
<feature type="domain" description="O-antigen ligase-related" evidence="6">
    <location>
        <begin position="198"/>
        <end position="332"/>
    </location>
</feature>
<evidence type="ECO:0000259" key="6">
    <source>
        <dbReference type="Pfam" id="PF04932"/>
    </source>
</evidence>
<comment type="subcellular location">
    <subcellularLocation>
        <location evidence="1">Membrane</location>
        <topology evidence="1">Multi-pass membrane protein</topology>
    </subcellularLocation>
</comment>
<evidence type="ECO:0000256" key="4">
    <source>
        <dbReference type="ARBA" id="ARBA00023136"/>
    </source>
</evidence>
<feature type="transmembrane region" description="Helical" evidence="5">
    <location>
        <begin position="193"/>
        <end position="208"/>
    </location>
</feature>
<keyword evidence="7" id="KW-0436">Ligase</keyword>
<feature type="transmembrane region" description="Helical" evidence="5">
    <location>
        <begin position="378"/>
        <end position="396"/>
    </location>
</feature>
<evidence type="ECO:0000256" key="1">
    <source>
        <dbReference type="ARBA" id="ARBA00004141"/>
    </source>
</evidence>
<feature type="transmembrane region" description="Helical" evidence="5">
    <location>
        <begin position="354"/>
        <end position="372"/>
    </location>
</feature>
<keyword evidence="4 5" id="KW-0472">Membrane</keyword>
<evidence type="ECO:0000256" key="3">
    <source>
        <dbReference type="ARBA" id="ARBA00022989"/>
    </source>
</evidence>
<feature type="transmembrane region" description="Helical" evidence="5">
    <location>
        <begin position="324"/>
        <end position="347"/>
    </location>
</feature>
<feature type="transmembrane region" description="Helical" evidence="5">
    <location>
        <begin position="235"/>
        <end position="251"/>
    </location>
</feature>
<dbReference type="PANTHER" id="PTHR37422:SF20">
    <property type="entry name" value="O-ANTIGEN POLYMERASE"/>
    <property type="match status" value="1"/>
</dbReference>
<feature type="transmembrane region" description="Helical" evidence="5">
    <location>
        <begin position="158"/>
        <end position="181"/>
    </location>
</feature>
<dbReference type="InterPro" id="IPR051533">
    <property type="entry name" value="WaaL-like"/>
</dbReference>
<feature type="transmembrane region" description="Helical" evidence="5">
    <location>
        <begin position="114"/>
        <end position="138"/>
    </location>
</feature>
<dbReference type="Pfam" id="PF04932">
    <property type="entry name" value="Wzy_C"/>
    <property type="match status" value="1"/>
</dbReference>
<dbReference type="Proteomes" id="UP001524435">
    <property type="component" value="Unassembled WGS sequence"/>
</dbReference>
<feature type="transmembrane region" description="Helical" evidence="5">
    <location>
        <begin position="214"/>
        <end position="230"/>
    </location>
</feature>
<dbReference type="RefSeq" id="WP_102268203.1">
    <property type="nucleotide sequence ID" value="NZ_CANTYB010000005.1"/>
</dbReference>
<protein>
    <submittedName>
        <fullName evidence="7">O-antigen ligase family protein</fullName>
    </submittedName>
</protein>